<dbReference type="GO" id="GO:0071949">
    <property type="term" value="F:FAD binding"/>
    <property type="evidence" value="ECO:0007669"/>
    <property type="project" value="InterPro"/>
</dbReference>
<dbReference type="Proteomes" id="UP000015524">
    <property type="component" value="Unassembled WGS sequence"/>
</dbReference>
<gene>
    <name evidence="2" type="ORF">L485_03090</name>
</gene>
<dbReference type="Pfam" id="PF04940">
    <property type="entry name" value="BLUF"/>
    <property type="match status" value="1"/>
</dbReference>
<dbReference type="Gene3D" id="3.30.70.100">
    <property type="match status" value="1"/>
</dbReference>
<dbReference type="eggNOG" id="COG2200">
    <property type="taxonomic scope" value="Bacteria"/>
</dbReference>
<keyword evidence="3" id="KW-1185">Reference proteome</keyword>
<dbReference type="PATRIC" id="fig|1114964.8.peg.4295"/>
<evidence type="ECO:0000313" key="3">
    <source>
        <dbReference type="Proteomes" id="UP000015524"/>
    </source>
</evidence>
<dbReference type="SUPFAM" id="SSF54975">
    <property type="entry name" value="Acylphosphatase/BLUF domain-like"/>
    <property type="match status" value="1"/>
</dbReference>
<organism evidence="2 3">
    <name type="scientific">Sphingobium baderi LL03</name>
    <dbReference type="NCBI Taxonomy" id="1114964"/>
    <lineage>
        <taxon>Bacteria</taxon>
        <taxon>Pseudomonadati</taxon>
        <taxon>Pseudomonadota</taxon>
        <taxon>Alphaproteobacteria</taxon>
        <taxon>Sphingomonadales</taxon>
        <taxon>Sphingomonadaceae</taxon>
        <taxon>Sphingobium</taxon>
    </lineage>
</organism>
<protein>
    <recommendedName>
        <fullName evidence="1">BLUF domain-containing protein</fullName>
    </recommendedName>
</protein>
<evidence type="ECO:0000259" key="1">
    <source>
        <dbReference type="PROSITE" id="PS50925"/>
    </source>
</evidence>
<dbReference type="OrthoDB" id="196105at2"/>
<feature type="domain" description="BLUF" evidence="1">
    <location>
        <begin position="2"/>
        <end position="95"/>
    </location>
</feature>
<dbReference type="EMBL" id="ATIB01000027">
    <property type="protein sequence ID" value="EQB05116.1"/>
    <property type="molecule type" value="Genomic_DNA"/>
</dbReference>
<proteinExistence type="predicted"/>
<dbReference type="GO" id="GO:0009882">
    <property type="term" value="F:blue light photoreceptor activity"/>
    <property type="evidence" value="ECO:0007669"/>
    <property type="project" value="InterPro"/>
</dbReference>
<reference evidence="2 3" key="1">
    <citation type="journal article" date="2013" name="Genome Announc.">
        <title>Draft Genome Sequence of a Hexachlorocyclohexane-Degrading Bacterium, Sphingobium baderi Strain LL03T.</title>
        <authorList>
            <person name="Kaur J."/>
            <person name="Verma H."/>
            <person name="Tripathi C."/>
            <person name="Khurana J.P."/>
            <person name="Lal R."/>
        </authorList>
    </citation>
    <scope>NUCLEOTIDE SEQUENCE [LARGE SCALE GENOMIC DNA]</scope>
    <source>
        <strain evidence="2 3">LL03</strain>
    </source>
</reference>
<dbReference type="InterPro" id="IPR007024">
    <property type="entry name" value="BLUF_domain"/>
</dbReference>
<evidence type="ECO:0000313" key="2">
    <source>
        <dbReference type="EMBL" id="EQB05116.1"/>
    </source>
</evidence>
<dbReference type="InterPro" id="IPR036046">
    <property type="entry name" value="Acylphosphatase-like_dom_sf"/>
</dbReference>
<dbReference type="SMART" id="SM01034">
    <property type="entry name" value="BLUF"/>
    <property type="match status" value="1"/>
</dbReference>
<dbReference type="PROSITE" id="PS50925">
    <property type="entry name" value="BLUF"/>
    <property type="match status" value="1"/>
</dbReference>
<comment type="caution">
    <text evidence="2">The sequence shown here is derived from an EMBL/GenBank/DDBJ whole genome shotgun (WGS) entry which is preliminary data.</text>
</comment>
<accession>T0GMM3</accession>
<name>T0GMM3_9SPHN</name>
<dbReference type="AlphaFoldDB" id="T0GMM3"/>
<sequence length="138" mass="15161">MLDRWFYISTSRLDETDAERHVGDIVAISVQRNRSLEVTGALLFTGRHFAQYIEGPPAAIAALQESILQDPRHQDIGTIACGSYPTRHFLTWSLGYAGPSRFVASKVEGALTDALKNRQGGAQALLHMLEQFAFPGSS</sequence>